<dbReference type="Pfam" id="PF26638">
    <property type="entry name" value="DUF8211"/>
    <property type="match status" value="1"/>
</dbReference>
<gene>
    <name evidence="2" type="ORF">RCL2_002899400</name>
</gene>
<evidence type="ECO:0000259" key="1">
    <source>
        <dbReference type="Pfam" id="PF26638"/>
    </source>
</evidence>
<reference evidence="2" key="1">
    <citation type="submission" date="2019-10" db="EMBL/GenBank/DDBJ databases">
        <title>Conservation and host-specific expression of non-tandemly repeated heterogenous ribosome RNA gene in arbuscular mycorrhizal fungi.</title>
        <authorList>
            <person name="Maeda T."/>
            <person name="Kobayashi Y."/>
            <person name="Nakagawa T."/>
            <person name="Ezawa T."/>
            <person name="Yamaguchi K."/>
            <person name="Bino T."/>
            <person name="Nishimoto Y."/>
            <person name="Shigenobu S."/>
            <person name="Kawaguchi M."/>
        </authorList>
    </citation>
    <scope>NUCLEOTIDE SEQUENCE</scope>
    <source>
        <strain evidence="2">HR1</strain>
    </source>
</reference>
<feature type="domain" description="DUF8211" evidence="1">
    <location>
        <begin position="175"/>
        <end position="301"/>
    </location>
</feature>
<dbReference type="InterPro" id="IPR058524">
    <property type="entry name" value="DUF8211"/>
</dbReference>
<dbReference type="AlphaFoldDB" id="A0A8H3MDT4"/>
<dbReference type="EMBL" id="BLAL01000313">
    <property type="protein sequence ID" value="GET02616.1"/>
    <property type="molecule type" value="Genomic_DNA"/>
</dbReference>
<accession>A0A8H3MDT4</accession>
<protein>
    <recommendedName>
        <fullName evidence="1">DUF8211 domain-containing protein</fullName>
    </recommendedName>
</protein>
<evidence type="ECO:0000313" key="3">
    <source>
        <dbReference type="Proteomes" id="UP000615446"/>
    </source>
</evidence>
<dbReference type="Proteomes" id="UP000615446">
    <property type="component" value="Unassembled WGS sequence"/>
</dbReference>
<evidence type="ECO:0000313" key="2">
    <source>
        <dbReference type="EMBL" id="GET02616.1"/>
    </source>
</evidence>
<organism evidence="2 3">
    <name type="scientific">Rhizophagus clarus</name>
    <dbReference type="NCBI Taxonomy" id="94130"/>
    <lineage>
        <taxon>Eukaryota</taxon>
        <taxon>Fungi</taxon>
        <taxon>Fungi incertae sedis</taxon>
        <taxon>Mucoromycota</taxon>
        <taxon>Glomeromycotina</taxon>
        <taxon>Glomeromycetes</taxon>
        <taxon>Glomerales</taxon>
        <taxon>Glomeraceae</taxon>
        <taxon>Rhizophagus</taxon>
    </lineage>
</organism>
<comment type="caution">
    <text evidence="2">The sequence shown here is derived from an EMBL/GenBank/DDBJ whole genome shotgun (WGS) entry which is preliminary data.</text>
</comment>
<sequence length="486" mass="58038">MVAFFRPIFFPSHSFPVPIRTKSYTFLCIITNDKKASLTESVYQSTSKYLNKKFKISLLLTHFFKLQKVIPKRIQHKYFTFLRDSLYKRLSIIESRYNSTHTNNRSTRTFIRFTYKKYRFILGIFIPCYYPGTFLSSSPDLKDNTCCTLPTLTVYSRYNNLCRVGCAQRTAALVKIHQQWSSQSTNYVYSNRRGLSFRTKISATSEGLVYPRWNLFYLKNYSSYQTICCNHNGVSFKPRTLEKQTQRRQRSECRILKHDKSTVPDNHNQPMRSSTKKFLFTKHKYLCDSACTFSQHINHLRKGVHDKCLYLTQYLPITTPVPTTKDTRITHANQDQIEYIPLPENLRSRMRYEDYVKYKDFFPLKPIFHGKGKGQFALSPGSDNWWQWVKDRYHKHQEELEKARVRPHFLDWNTTYDRYYHRLDNLNYLMAITNTVHEHYEFTNFNKTLKQLDRKSKKSPAWRSLEHWRLLTEQSLDEDSYPNSSA</sequence>
<proteinExistence type="predicted"/>
<name>A0A8H3MDT4_9GLOM</name>